<comment type="caution">
    <text evidence="1">The sequence shown here is derived from an EMBL/GenBank/DDBJ whole genome shotgun (WGS) entry which is preliminary data.</text>
</comment>
<keyword evidence="2" id="KW-1185">Reference proteome</keyword>
<accession>A0ACC4CR69</accession>
<evidence type="ECO:0000313" key="1">
    <source>
        <dbReference type="EMBL" id="KAL3603468.1"/>
    </source>
</evidence>
<protein>
    <submittedName>
        <fullName evidence="1">Uncharacterized protein</fullName>
    </submittedName>
</protein>
<dbReference type="Proteomes" id="UP000309997">
    <property type="component" value="Unassembled WGS sequence"/>
</dbReference>
<evidence type="ECO:0000313" key="2">
    <source>
        <dbReference type="Proteomes" id="UP000309997"/>
    </source>
</evidence>
<gene>
    <name evidence="1" type="ORF">D5086_004327</name>
</gene>
<proteinExistence type="predicted"/>
<name>A0ACC4CR69_POPAL</name>
<organism evidence="1 2">
    <name type="scientific">Populus alba</name>
    <name type="common">White poplar</name>
    <dbReference type="NCBI Taxonomy" id="43335"/>
    <lineage>
        <taxon>Eukaryota</taxon>
        <taxon>Viridiplantae</taxon>
        <taxon>Streptophyta</taxon>
        <taxon>Embryophyta</taxon>
        <taxon>Tracheophyta</taxon>
        <taxon>Spermatophyta</taxon>
        <taxon>Magnoliopsida</taxon>
        <taxon>eudicotyledons</taxon>
        <taxon>Gunneridae</taxon>
        <taxon>Pentapetalae</taxon>
        <taxon>rosids</taxon>
        <taxon>fabids</taxon>
        <taxon>Malpighiales</taxon>
        <taxon>Salicaceae</taxon>
        <taxon>Saliceae</taxon>
        <taxon>Populus</taxon>
    </lineage>
</organism>
<sequence>MARFVEDGRNLKPSLVASEIRDEMLSDAWTCRRATVRLSERDNIFNRSSGTLINMAMMVIVGLEAMGPIINSELIKDELDLAGFDPLAPSHLAHNGRTAGKDDA</sequence>
<dbReference type="EMBL" id="RCHU02000002">
    <property type="protein sequence ID" value="KAL3603468.1"/>
    <property type="molecule type" value="Genomic_DNA"/>
</dbReference>
<reference evidence="1 2" key="1">
    <citation type="journal article" date="2024" name="Plant Biotechnol. J.">
        <title>Genome and CRISPR/Cas9 system of a widespread forest tree (Populus alba) in the world.</title>
        <authorList>
            <person name="Liu Y.J."/>
            <person name="Jiang P.F."/>
            <person name="Han X.M."/>
            <person name="Li X.Y."/>
            <person name="Wang H.M."/>
            <person name="Wang Y.J."/>
            <person name="Wang X.X."/>
            <person name="Zeng Q.Y."/>
        </authorList>
    </citation>
    <scope>NUCLEOTIDE SEQUENCE [LARGE SCALE GENOMIC DNA]</scope>
    <source>
        <strain evidence="2">cv. PAL-ZL1</strain>
    </source>
</reference>